<feature type="domain" description="N-acetyltransferase" evidence="1">
    <location>
        <begin position="1"/>
        <end position="143"/>
    </location>
</feature>
<gene>
    <name evidence="2" type="ORF">PYE67_14725</name>
</gene>
<dbReference type="RefSeq" id="WP_261928127.1">
    <property type="nucleotide sequence ID" value="NZ_CALYLG010000496.1"/>
</dbReference>
<dbReference type="CDD" id="cd04301">
    <property type="entry name" value="NAT_SF"/>
    <property type="match status" value="1"/>
</dbReference>
<name>A0ABD7YRT9_9VIBR</name>
<protein>
    <submittedName>
        <fullName evidence="2">GNAT family N-acetyltransferase</fullName>
    </submittedName>
</protein>
<evidence type="ECO:0000313" key="3">
    <source>
        <dbReference type="Proteomes" id="UP001241226"/>
    </source>
</evidence>
<organism evidence="2 3">
    <name type="scientific">Vibrio aestuarianus</name>
    <dbReference type="NCBI Taxonomy" id="28171"/>
    <lineage>
        <taxon>Bacteria</taxon>
        <taxon>Pseudomonadati</taxon>
        <taxon>Pseudomonadota</taxon>
        <taxon>Gammaproteobacteria</taxon>
        <taxon>Vibrionales</taxon>
        <taxon>Vibrionaceae</taxon>
        <taxon>Vibrio</taxon>
    </lineage>
</organism>
<dbReference type="EMBL" id="CP118712">
    <property type="protein sequence ID" value="WGK87371.1"/>
    <property type="molecule type" value="Genomic_DNA"/>
</dbReference>
<dbReference type="Proteomes" id="UP001241226">
    <property type="component" value="Chromosome 2"/>
</dbReference>
<dbReference type="AlphaFoldDB" id="A0ABD7YRT9"/>
<dbReference type="PROSITE" id="PS51186">
    <property type="entry name" value="GNAT"/>
    <property type="match status" value="1"/>
</dbReference>
<evidence type="ECO:0000313" key="2">
    <source>
        <dbReference type="EMBL" id="WGK87371.1"/>
    </source>
</evidence>
<dbReference type="Gene3D" id="3.40.630.30">
    <property type="match status" value="1"/>
</dbReference>
<sequence length="143" mass="16254">MEVQFLEKNSDYESVLEVLLQLRPNYNLDTLSAQIEKQQSNGYQVVYVKSSEGVLAAAGFCVGEKLAWGKHIYIEDLVTNSQFRSRGVGKFIIDWFKIYALESGCEQIHLDSGVQRFPAHKFYLREGFNIASHHFSMVGVQDG</sequence>
<dbReference type="Pfam" id="PF00583">
    <property type="entry name" value="Acetyltransf_1"/>
    <property type="match status" value="1"/>
</dbReference>
<dbReference type="InterPro" id="IPR000182">
    <property type="entry name" value="GNAT_dom"/>
</dbReference>
<accession>A0ABD7YRT9</accession>
<dbReference type="InterPro" id="IPR016181">
    <property type="entry name" value="Acyl_CoA_acyltransferase"/>
</dbReference>
<evidence type="ECO:0000259" key="1">
    <source>
        <dbReference type="PROSITE" id="PS51186"/>
    </source>
</evidence>
<dbReference type="SUPFAM" id="SSF55729">
    <property type="entry name" value="Acyl-CoA N-acyltransferases (Nat)"/>
    <property type="match status" value="1"/>
</dbReference>
<reference evidence="2 3" key="1">
    <citation type="submission" date="2022-02" db="EMBL/GenBank/DDBJ databases">
        <title>Emergence and expansion in Europe of a Vibrio aestuarianus clonal complex pathogenic for oysters.</title>
        <authorList>
            <person name="Mesnil A."/>
            <person name="Travers M.-A."/>
        </authorList>
    </citation>
    <scope>NUCLEOTIDE SEQUENCE [LARGE SCALE GENOMIC DNA]</scope>
    <source>
        <strain evidence="2 3">U17</strain>
    </source>
</reference>
<proteinExistence type="predicted"/>